<evidence type="ECO:0000313" key="11">
    <source>
        <dbReference type="Proteomes" id="UP000199668"/>
    </source>
</evidence>
<dbReference type="STRING" id="266892.SAMN04488054_12334"/>
<name>A0A1I4P6N9_9BACI</name>
<dbReference type="InterPro" id="IPR025887">
    <property type="entry name" value="Glyco_hydro_31_N_dom"/>
</dbReference>
<dbReference type="InterPro" id="IPR013780">
    <property type="entry name" value="Glyco_hydro_b"/>
</dbReference>
<dbReference type="FunFam" id="3.20.20.80:FF:000053">
    <property type="entry name" value="Alpha-xylosidase YicI"/>
    <property type="match status" value="1"/>
</dbReference>
<dbReference type="AlphaFoldDB" id="A0A1I4P6N9"/>
<organism evidence="10 11">
    <name type="scientific">Salibacterium qingdaonense</name>
    <dbReference type="NCBI Taxonomy" id="266892"/>
    <lineage>
        <taxon>Bacteria</taxon>
        <taxon>Bacillati</taxon>
        <taxon>Bacillota</taxon>
        <taxon>Bacilli</taxon>
        <taxon>Bacillales</taxon>
        <taxon>Bacillaceae</taxon>
    </lineage>
</organism>
<feature type="domain" description="Glycoside hydrolase family 31 TIM barrel" evidence="7">
    <location>
        <begin position="258"/>
        <end position="572"/>
    </location>
</feature>
<evidence type="ECO:0000256" key="4">
    <source>
        <dbReference type="ARBA" id="ARBA00052064"/>
    </source>
</evidence>
<dbReference type="GO" id="GO:0061634">
    <property type="term" value="F:alpha-D-xyloside xylohydrolase"/>
    <property type="evidence" value="ECO:0007669"/>
    <property type="project" value="UniProtKB-EC"/>
</dbReference>
<evidence type="ECO:0000259" key="9">
    <source>
        <dbReference type="Pfam" id="PF21365"/>
    </source>
</evidence>
<feature type="domain" description="Glycosyl hydrolase family 31 C-terminal" evidence="9">
    <location>
        <begin position="581"/>
        <end position="665"/>
    </location>
</feature>
<evidence type="ECO:0000256" key="6">
    <source>
        <dbReference type="RuleBase" id="RU361185"/>
    </source>
</evidence>
<proteinExistence type="inferred from homology"/>
<feature type="domain" description="Glycoside hydrolase family 31 N-terminal" evidence="8">
    <location>
        <begin position="55"/>
        <end position="215"/>
    </location>
</feature>
<dbReference type="Pfam" id="PF13802">
    <property type="entry name" value="Gal_mutarotas_2"/>
    <property type="match status" value="1"/>
</dbReference>
<accession>A0A1I4P6N9</accession>
<dbReference type="InterPro" id="IPR017853">
    <property type="entry name" value="GH"/>
</dbReference>
<dbReference type="PANTHER" id="PTHR43053:SF4">
    <property type="entry name" value="MYOGENESIS-REGULATING GLYCOSIDASE"/>
    <property type="match status" value="1"/>
</dbReference>
<dbReference type="SUPFAM" id="SSF74650">
    <property type="entry name" value="Galactose mutarotase-like"/>
    <property type="match status" value="1"/>
</dbReference>
<dbReference type="EC" id="3.2.1.177" evidence="5"/>
<dbReference type="CDD" id="cd14752">
    <property type="entry name" value="GH31_N"/>
    <property type="match status" value="1"/>
</dbReference>
<evidence type="ECO:0000256" key="3">
    <source>
        <dbReference type="ARBA" id="ARBA00023295"/>
    </source>
</evidence>
<evidence type="ECO:0000259" key="8">
    <source>
        <dbReference type="Pfam" id="PF13802"/>
    </source>
</evidence>
<dbReference type="InterPro" id="IPR011013">
    <property type="entry name" value="Gal_mutarotase_sf_dom"/>
</dbReference>
<dbReference type="SUPFAM" id="SSF117125">
    <property type="entry name" value="Putative glucosidase YicI, C-terminal domain"/>
    <property type="match status" value="1"/>
</dbReference>
<dbReference type="CDD" id="cd06593">
    <property type="entry name" value="GH31_xylosidase_YicI"/>
    <property type="match status" value="1"/>
</dbReference>
<reference evidence="10 11" key="1">
    <citation type="submission" date="2016-10" db="EMBL/GenBank/DDBJ databases">
        <authorList>
            <person name="de Groot N.N."/>
        </authorList>
    </citation>
    <scope>NUCLEOTIDE SEQUENCE [LARGE SCALE GENOMIC DNA]</scope>
    <source>
        <strain evidence="10 11">CGMCC 1.6134</strain>
    </source>
</reference>
<dbReference type="OrthoDB" id="176168at2"/>
<evidence type="ECO:0000256" key="2">
    <source>
        <dbReference type="ARBA" id="ARBA00022801"/>
    </source>
</evidence>
<dbReference type="PANTHER" id="PTHR43053">
    <property type="entry name" value="GLYCOSIDASE FAMILY 31"/>
    <property type="match status" value="1"/>
</dbReference>
<dbReference type="EMBL" id="FOTY01000023">
    <property type="protein sequence ID" value="SFM23240.1"/>
    <property type="molecule type" value="Genomic_DNA"/>
</dbReference>
<comment type="catalytic activity">
    <reaction evidence="4">
        <text>Hydrolysis of terminal, non-reducing alpha-D-xylose residues with release of alpha-D-xylose.</text>
        <dbReference type="EC" id="3.2.1.177"/>
    </reaction>
</comment>
<dbReference type="InterPro" id="IPR048395">
    <property type="entry name" value="Glyco_hydro_31_C"/>
</dbReference>
<dbReference type="InterPro" id="IPR000322">
    <property type="entry name" value="Glyco_hydro_31_TIM"/>
</dbReference>
<dbReference type="NCBIfam" id="NF007940">
    <property type="entry name" value="PRK10658.1"/>
    <property type="match status" value="1"/>
</dbReference>
<keyword evidence="11" id="KW-1185">Reference proteome</keyword>
<dbReference type="RefSeq" id="WP_090927713.1">
    <property type="nucleotide sequence ID" value="NZ_FOTY01000023.1"/>
</dbReference>
<dbReference type="SUPFAM" id="SSF51445">
    <property type="entry name" value="(Trans)glycosidases"/>
    <property type="match status" value="1"/>
</dbReference>
<dbReference type="Gene3D" id="3.20.20.80">
    <property type="entry name" value="Glycosidases"/>
    <property type="match status" value="1"/>
</dbReference>
<comment type="similarity">
    <text evidence="1 6">Belongs to the glycosyl hydrolase 31 family.</text>
</comment>
<keyword evidence="2 6" id="KW-0378">Hydrolase</keyword>
<dbReference type="GO" id="GO:0030246">
    <property type="term" value="F:carbohydrate binding"/>
    <property type="evidence" value="ECO:0007669"/>
    <property type="project" value="InterPro"/>
</dbReference>
<dbReference type="Proteomes" id="UP000199668">
    <property type="component" value="Unassembled WGS sequence"/>
</dbReference>
<evidence type="ECO:0000256" key="5">
    <source>
        <dbReference type="ARBA" id="ARBA00066962"/>
    </source>
</evidence>
<evidence type="ECO:0000313" key="10">
    <source>
        <dbReference type="EMBL" id="SFM23240.1"/>
    </source>
</evidence>
<protein>
    <recommendedName>
        <fullName evidence="5">alpha-D-xyloside xylohydrolase</fullName>
        <ecNumber evidence="5">3.2.1.177</ecNumber>
    </recommendedName>
</protein>
<evidence type="ECO:0000259" key="7">
    <source>
        <dbReference type="Pfam" id="PF01055"/>
    </source>
</evidence>
<dbReference type="Gene3D" id="2.60.40.1180">
    <property type="entry name" value="Golgi alpha-mannosidase II"/>
    <property type="match status" value="2"/>
</dbReference>
<dbReference type="Gene3D" id="2.60.40.1760">
    <property type="entry name" value="glycosyl hydrolase (family 31)"/>
    <property type="match status" value="1"/>
</dbReference>
<dbReference type="GO" id="GO:0005975">
    <property type="term" value="P:carbohydrate metabolic process"/>
    <property type="evidence" value="ECO:0007669"/>
    <property type="project" value="InterPro"/>
</dbReference>
<dbReference type="SUPFAM" id="SSF51011">
    <property type="entry name" value="Glycosyl hydrolase domain"/>
    <property type="match status" value="1"/>
</dbReference>
<dbReference type="InterPro" id="IPR050985">
    <property type="entry name" value="Alpha-glycosidase_related"/>
</dbReference>
<evidence type="ECO:0000256" key="1">
    <source>
        <dbReference type="ARBA" id="ARBA00007806"/>
    </source>
</evidence>
<sequence length="780" mass="88892">MKFSDGNWLTQPGYKIYTPKLVYDVQRGDNSITFYAPCKYINHRGDTLDGPLLTVKVSSPLNNVIRVQAWHFKGQKERGPWFDLSENASEAIIEDNESFALLQSGSLKARIHKDTWSVDFLNRNKNLTNSSPNSLAYITSEDGSTYMREQLNLGVGENIYGLGERFTPFVKNGQTVDIWNKDGGTSTEQAYKNIPFYLSNNGYGVFVNHPELVSFEVGSEIVSKSQFSVEGEKLDYYIINGPTPKDVLKHYTDLTGKPALPPAWSFGLWLTTSFTTDYDEGTVNHFIDEMHKRDLPLSVFHFDCFWMKEYEWCNFKWNRSTFPEPEKMLKRLKDRGLKISVWINPYIAQKSELFEEGMNNGYLLKRPNGDVWQWDLWQAGQGIVDFTNPDARAWYREKLEALIDMGVDSFKTDFGERIPTDVVYYDGSDPYKMHNYYTQMYNWLVFDLLRGKLGTHQAVLFARSATAGGQQFPVHWGGDCSASFESMGESLRGGLSLTSSGFGYWSHDIGGFENTAAPDLFKRWTAFGLLSSHSRLHGSSSYRVPWLFDEEAVDVTRFFIKLKHRLMPYIFTSACMTSKSGIPLMRPMMMEFPEDPSCTFVDTQYMLGDSILAAPVFNEDGIASTYLPEGTWTNLITNEEIYGGSWIKDTYDYFHLPLFVRENTLLAVGVNEQKPDYDYAENVTFHLFALGNNQEAETDVYNVHGERILHAEAVRTGNTITISNDMLTGSKPWHALLRNVYSVSEVRNAHSHEVEEGVLLTPEPLDRSITLKIPADPAHI</sequence>
<dbReference type="Pfam" id="PF01055">
    <property type="entry name" value="Glyco_hydro_31_2nd"/>
    <property type="match status" value="1"/>
</dbReference>
<keyword evidence="3 6" id="KW-0326">Glycosidase</keyword>
<gene>
    <name evidence="10" type="ORF">SAMN04488054_12334</name>
</gene>
<dbReference type="Pfam" id="PF21365">
    <property type="entry name" value="Glyco_hydro_31_3rd"/>
    <property type="match status" value="1"/>
</dbReference>